<evidence type="ECO:0000259" key="2">
    <source>
        <dbReference type="Pfam" id="PF13240"/>
    </source>
</evidence>
<keyword evidence="1" id="KW-0812">Transmembrane</keyword>
<dbReference type="STRING" id="151894.SAMN04488524_4089"/>
<keyword evidence="1" id="KW-1133">Transmembrane helix</keyword>
<organism evidence="3 4">
    <name type="scientific">Pedobacter africanus</name>
    <dbReference type="NCBI Taxonomy" id="151894"/>
    <lineage>
        <taxon>Bacteria</taxon>
        <taxon>Pseudomonadati</taxon>
        <taxon>Bacteroidota</taxon>
        <taxon>Sphingobacteriia</taxon>
        <taxon>Sphingobacteriales</taxon>
        <taxon>Sphingobacteriaceae</taxon>
        <taxon>Pedobacter</taxon>
    </lineage>
</organism>
<keyword evidence="1" id="KW-0472">Membrane</keyword>
<dbReference type="EMBL" id="FWXT01000004">
    <property type="protein sequence ID" value="SMD01065.1"/>
    <property type="molecule type" value="Genomic_DNA"/>
</dbReference>
<dbReference type="InterPro" id="IPR026870">
    <property type="entry name" value="Zinc_ribbon_dom"/>
</dbReference>
<sequence>MNCIKCNAPNLPEAKFCGNCGDELAPQIKLADNYAIKALLIIIGIEYLSSLVSLLLQKLAIPFLLGNDSISYVYNIYGWTSDIIAIAALLAFMITVKNKQVKSALIIFFVLRIVFLIGFRFINFPM</sequence>
<evidence type="ECO:0000313" key="4">
    <source>
        <dbReference type="Proteomes" id="UP000192756"/>
    </source>
</evidence>
<dbReference type="Pfam" id="PF13240">
    <property type="entry name" value="Zn_Ribbon_1"/>
    <property type="match status" value="1"/>
</dbReference>
<feature type="domain" description="Zinc-ribbon" evidence="2">
    <location>
        <begin position="3"/>
        <end position="24"/>
    </location>
</feature>
<feature type="transmembrane region" description="Helical" evidence="1">
    <location>
        <begin position="76"/>
        <end position="96"/>
    </location>
</feature>
<dbReference type="AlphaFoldDB" id="A0A1W2DU29"/>
<dbReference type="RefSeq" id="WP_084240870.1">
    <property type="nucleotide sequence ID" value="NZ_FWXT01000004.1"/>
</dbReference>
<keyword evidence="4" id="KW-1185">Reference proteome</keyword>
<evidence type="ECO:0000256" key="1">
    <source>
        <dbReference type="SAM" id="Phobius"/>
    </source>
</evidence>
<proteinExistence type="predicted"/>
<dbReference type="OrthoDB" id="768485at2"/>
<feature type="transmembrane region" description="Helical" evidence="1">
    <location>
        <begin position="34"/>
        <end position="56"/>
    </location>
</feature>
<gene>
    <name evidence="3" type="ORF">SAMN04488524_4089</name>
</gene>
<reference evidence="4" key="1">
    <citation type="submission" date="2017-04" db="EMBL/GenBank/DDBJ databases">
        <authorList>
            <person name="Varghese N."/>
            <person name="Submissions S."/>
        </authorList>
    </citation>
    <scope>NUCLEOTIDE SEQUENCE [LARGE SCALE GENOMIC DNA]</scope>
    <source>
        <strain evidence="4">DSM 12126</strain>
    </source>
</reference>
<name>A0A1W2DU29_9SPHI</name>
<evidence type="ECO:0000313" key="3">
    <source>
        <dbReference type="EMBL" id="SMD01065.1"/>
    </source>
</evidence>
<protein>
    <recommendedName>
        <fullName evidence="2">Zinc-ribbon domain-containing protein</fullName>
    </recommendedName>
</protein>
<feature type="transmembrane region" description="Helical" evidence="1">
    <location>
        <begin position="103"/>
        <end position="122"/>
    </location>
</feature>
<dbReference type="Proteomes" id="UP000192756">
    <property type="component" value="Unassembled WGS sequence"/>
</dbReference>
<accession>A0A1W2DU29</accession>